<evidence type="ECO:0008006" key="5">
    <source>
        <dbReference type="Google" id="ProtNLM"/>
    </source>
</evidence>
<dbReference type="Gene3D" id="2.60.120.260">
    <property type="entry name" value="Galactose-binding domain-like"/>
    <property type="match status" value="1"/>
</dbReference>
<comment type="caution">
    <text evidence="3">The sequence shown here is derived from an EMBL/GenBank/DDBJ whole genome shotgun (WGS) entry which is preliminary data.</text>
</comment>
<dbReference type="PANTHER" id="PTHR42746">
    <property type="entry name" value="DIADENOSINE 5',5'''-P1,P4-TETRAPHOSPHATE PHOSPHORYLASE"/>
    <property type="match status" value="1"/>
</dbReference>
<proteinExistence type="predicted"/>
<gene>
    <name evidence="3" type="ORF">RM574_03025</name>
</gene>
<dbReference type="InterPro" id="IPR053364">
    <property type="entry name" value="Fork-head_TF_regulator"/>
</dbReference>
<dbReference type="Proteomes" id="UP001183607">
    <property type="component" value="Unassembled WGS sequence"/>
</dbReference>
<dbReference type="AlphaFoldDB" id="A0ABD5E194"/>
<sequence>MERPRAEATGGAGTSGGGTGAGVPGAGEQPRTPTGQVEQVPWPARAGAQGRQIGAEELEPSGGATGTGVWARGEVAGSPAPDAEVPTPHTPAAVTGAGRGTATGSSAGYGAEAPAPHAPLPDSEAPTPHTPLVTSEAPTPSTPLSAGPLPSGPLPSGPGPETHARARNLLVPVADGEHPAPATPSVAPVLPGRPVADRPTVRAPGPETGAVGGPPCPWCGTPNRPDRHHCARCAMPLARGEEEDEARLPWWRRILDGRRNAVPWAGERPRLRRTFDRVLRWIVAAVVIGLVVFLGMKAPAGIQATRDHFAKRSLVSPDDFAASRNFPGHKPDLAFDGLSNTWWGPGVSGPAQGEWVEARFDEPTRLLNLIITPGVSTKSNRIRESALPHRVTATITMKDGKIKTRELVLDQGPGGQTRAFGVGEVTKVRFTVDSSYGATKEKQLAIAEIEFFGPSGDN</sequence>
<evidence type="ECO:0000313" key="4">
    <source>
        <dbReference type="Proteomes" id="UP001183607"/>
    </source>
</evidence>
<keyword evidence="2" id="KW-0472">Membrane</keyword>
<reference evidence="4" key="1">
    <citation type="submission" date="2023-07" db="EMBL/GenBank/DDBJ databases">
        <title>30 novel species of actinomycetes from the DSMZ collection.</title>
        <authorList>
            <person name="Nouioui I."/>
        </authorList>
    </citation>
    <scope>NUCLEOTIDE SEQUENCE [LARGE SCALE GENOMIC DNA]</scope>
    <source>
        <strain evidence="4">DSM 41982</strain>
    </source>
</reference>
<dbReference type="PANTHER" id="PTHR42746:SF2">
    <property type="entry name" value="DIADENOSINE 5',5'''-P1,P4-TETRAPHOSPHATE PHOSPHORYLASE 2-RELATED"/>
    <property type="match status" value="1"/>
</dbReference>
<keyword evidence="2" id="KW-1133">Transmembrane helix</keyword>
<feature type="transmembrane region" description="Helical" evidence="2">
    <location>
        <begin position="278"/>
        <end position="296"/>
    </location>
</feature>
<organism evidence="3 4">
    <name type="scientific">Streptomyces evansiae</name>
    <dbReference type="NCBI Taxonomy" id="3075535"/>
    <lineage>
        <taxon>Bacteria</taxon>
        <taxon>Bacillati</taxon>
        <taxon>Actinomycetota</taxon>
        <taxon>Actinomycetes</taxon>
        <taxon>Kitasatosporales</taxon>
        <taxon>Streptomycetaceae</taxon>
        <taxon>Streptomyces</taxon>
    </lineage>
</organism>
<feature type="compositionally biased region" description="Gly residues" evidence="1">
    <location>
        <begin position="10"/>
        <end position="25"/>
    </location>
</feature>
<feature type="compositionally biased region" description="Low complexity" evidence="1">
    <location>
        <begin position="90"/>
        <end position="113"/>
    </location>
</feature>
<feature type="compositionally biased region" description="Low complexity" evidence="1">
    <location>
        <begin position="137"/>
        <end position="149"/>
    </location>
</feature>
<evidence type="ECO:0000256" key="1">
    <source>
        <dbReference type="SAM" id="MobiDB-lite"/>
    </source>
</evidence>
<protein>
    <recommendedName>
        <fullName evidence="5">Zinc ribbon domain-containing protein</fullName>
    </recommendedName>
</protein>
<keyword evidence="2" id="KW-0812">Transmembrane</keyword>
<feature type="compositionally biased region" description="Low complexity" evidence="1">
    <location>
        <begin position="44"/>
        <end position="55"/>
    </location>
</feature>
<feature type="region of interest" description="Disordered" evidence="1">
    <location>
        <begin position="175"/>
        <end position="194"/>
    </location>
</feature>
<feature type="region of interest" description="Disordered" evidence="1">
    <location>
        <begin position="1"/>
        <end position="163"/>
    </location>
</feature>
<dbReference type="NCBIfam" id="NF047619">
    <property type="entry name" value="NADase_discoid"/>
    <property type="match status" value="1"/>
</dbReference>
<name>A0ABD5E194_9ACTN</name>
<evidence type="ECO:0000256" key="2">
    <source>
        <dbReference type="SAM" id="Phobius"/>
    </source>
</evidence>
<dbReference type="InterPro" id="IPR008979">
    <property type="entry name" value="Galactose-bd-like_sf"/>
</dbReference>
<evidence type="ECO:0000313" key="3">
    <source>
        <dbReference type="EMBL" id="MDT0414448.1"/>
    </source>
</evidence>
<accession>A0ABD5E194</accession>
<dbReference type="SUPFAM" id="SSF49785">
    <property type="entry name" value="Galactose-binding domain-like"/>
    <property type="match status" value="1"/>
</dbReference>
<dbReference type="EMBL" id="JAVRER010000003">
    <property type="protein sequence ID" value="MDT0414448.1"/>
    <property type="molecule type" value="Genomic_DNA"/>
</dbReference>
<dbReference type="InterPro" id="IPR057561">
    <property type="entry name" value="NADase_transloc"/>
</dbReference>